<evidence type="ECO:0000313" key="2">
    <source>
        <dbReference type="Proteomes" id="UP000814140"/>
    </source>
</evidence>
<organism evidence="1 2">
    <name type="scientific">Artomyces pyxidatus</name>
    <dbReference type="NCBI Taxonomy" id="48021"/>
    <lineage>
        <taxon>Eukaryota</taxon>
        <taxon>Fungi</taxon>
        <taxon>Dikarya</taxon>
        <taxon>Basidiomycota</taxon>
        <taxon>Agaricomycotina</taxon>
        <taxon>Agaricomycetes</taxon>
        <taxon>Russulales</taxon>
        <taxon>Auriscalpiaceae</taxon>
        <taxon>Artomyces</taxon>
    </lineage>
</organism>
<keyword evidence="2" id="KW-1185">Reference proteome</keyword>
<dbReference type="EMBL" id="MU277187">
    <property type="protein sequence ID" value="KAI0069155.1"/>
    <property type="molecule type" value="Genomic_DNA"/>
</dbReference>
<evidence type="ECO:0000313" key="1">
    <source>
        <dbReference type="EMBL" id="KAI0069155.1"/>
    </source>
</evidence>
<reference evidence="1" key="1">
    <citation type="submission" date="2021-03" db="EMBL/GenBank/DDBJ databases">
        <authorList>
            <consortium name="DOE Joint Genome Institute"/>
            <person name="Ahrendt S."/>
            <person name="Looney B.P."/>
            <person name="Miyauchi S."/>
            <person name="Morin E."/>
            <person name="Drula E."/>
            <person name="Courty P.E."/>
            <person name="Chicoki N."/>
            <person name="Fauchery L."/>
            <person name="Kohler A."/>
            <person name="Kuo A."/>
            <person name="Labutti K."/>
            <person name="Pangilinan J."/>
            <person name="Lipzen A."/>
            <person name="Riley R."/>
            <person name="Andreopoulos W."/>
            <person name="He G."/>
            <person name="Johnson J."/>
            <person name="Barry K.W."/>
            <person name="Grigoriev I.V."/>
            <person name="Nagy L."/>
            <person name="Hibbett D."/>
            <person name="Henrissat B."/>
            <person name="Matheny P.B."/>
            <person name="Labbe J."/>
            <person name="Martin F."/>
        </authorList>
    </citation>
    <scope>NUCLEOTIDE SEQUENCE</scope>
    <source>
        <strain evidence="1">HHB10654</strain>
    </source>
</reference>
<accession>A0ACB8TL76</accession>
<reference evidence="1" key="2">
    <citation type="journal article" date="2022" name="New Phytol.">
        <title>Evolutionary transition to the ectomycorrhizal habit in the genomes of a hyperdiverse lineage of mushroom-forming fungi.</title>
        <authorList>
            <person name="Looney B."/>
            <person name="Miyauchi S."/>
            <person name="Morin E."/>
            <person name="Drula E."/>
            <person name="Courty P.E."/>
            <person name="Kohler A."/>
            <person name="Kuo A."/>
            <person name="LaButti K."/>
            <person name="Pangilinan J."/>
            <person name="Lipzen A."/>
            <person name="Riley R."/>
            <person name="Andreopoulos W."/>
            <person name="He G."/>
            <person name="Johnson J."/>
            <person name="Nolan M."/>
            <person name="Tritt A."/>
            <person name="Barry K.W."/>
            <person name="Grigoriev I.V."/>
            <person name="Nagy L.G."/>
            <person name="Hibbett D."/>
            <person name="Henrissat B."/>
            <person name="Matheny P.B."/>
            <person name="Labbe J."/>
            <person name="Martin F.M."/>
        </authorList>
    </citation>
    <scope>NUCLEOTIDE SEQUENCE</scope>
    <source>
        <strain evidence="1">HHB10654</strain>
    </source>
</reference>
<comment type="caution">
    <text evidence="1">The sequence shown here is derived from an EMBL/GenBank/DDBJ whole genome shotgun (WGS) entry which is preliminary data.</text>
</comment>
<name>A0ACB8TL76_9AGAM</name>
<gene>
    <name evidence="1" type="ORF">BV25DRAFT_1910854</name>
</gene>
<dbReference type="Proteomes" id="UP000814140">
    <property type="component" value="Unassembled WGS sequence"/>
</dbReference>
<protein>
    <submittedName>
        <fullName evidence="1">Uncharacterized protein</fullName>
    </submittedName>
</protein>
<sequence>MNKNPFAPQPSYNPQPPLPPGPPPPQPTQPDYSAYWAAAAAAQPHGQPPYNAQWPGAPAAAPPRPPAEQSALYANYGYGGQQNFQWQHQQRVQQAAFQPPQPPPPPPQQYNPYHPQAAAGFVQPYIPQSAPVPPPPPPIMQQPYVPPAPQQQQRPFYPPQQQQQRPMQHQQQQQQHGHTLHHTPPQHLPPAKRIRFDAPGAANGRPPQQHLPPPQPQFQPPPPPPGPMPGQMMPQQPMGPGGYGGGRGGGPGGAQQGRGGGQSGRGAVRGGRGGNMANNSRVVGRGRGGGVFNGGRGGNAQGGNQLKNHGSRGNFGGNRDFGNRRGGSFMGGGGGGPAAGGGHGHHQQGTGSASFRGRGQSHAHPHSYSRGGRHDGSSGGSGMFGSRDGAMTSSSFMSNTTNGSGKKDENRRTLTDFKIVGLEIRELSWTWGQLHSIMTAPKPEPHEERPSTAEDKVDDASPEPTSEVPQTKEEVEEPLIVPPADEPKQEELDDAAVKSDFNHGLDTTVPPAVDDKLNPTTTTTMAAPSLIPPPPSRLHIYFHTPVTPDDSHPIPHIAGSFTFGSSDDVNTRKGKRKKLEDDDGDLEERRAPPPPPGRSHHERSVSVDRVDRASVAPSVAETASEGDWLMAAIGEDEGDADGEVELHVSEIGPHVDGDAVGGESNGDVPEGGDYGNYDDTVVSHGDGGGEIHDMSLTEDPPGLADGQALDDAHDASVAASVAPLESVEDGEPQEPSQTTEEAEASEPLAGDETDIVPHLEQEHAVPPHPSDPAPPNADAASASDVTGPPIADPTDVSTSAPVVPDNSVASSSSVSAPSVPAPSAEPASPEQTADHPPSPDPQVLNVQPSTQEDGTTSSTTVIDRSLTQEVSFGDLQSTYNDEYEATQVETQIDEPISPDATTLVSGDTSISTYGELNQLMPVKNEPQPGARTPSANRLSISYAAGTKRLVINAEIVEKLTVFRSEGRIEILVRLERDGVNELDGILIESLSDSTKSYSPLETLSPVVEADPTVPPFSKAGIPCVLTLLVHLDTERPFSEPKWVKTGDVQEWLKSMFGRMFWVAGDAAEGWEKKIEVVDPDPAPTIWTVLEGWSVNSPVGLLTERQRFLRTHLSETDNLLEILLRLVRGERATPFSQSAPAISAPSISGPLLSALSQGSAHGAQQTHVSLAVLAMFRMAMEYAKKAVGEEKGKSEVEERVGEIIRCLPSHLLYKSLDGIFKEWKVEKRNGR</sequence>
<proteinExistence type="predicted"/>